<dbReference type="InterPro" id="IPR032675">
    <property type="entry name" value="LRR_dom_sf"/>
</dbReference>
<dbReference type="PANTHER" id="PTHR31900:SF33">
    <property type="entry name" value="PROTEIN WITH RNI-LIKE_FBD-LIKE DOMAIN"/>
    <property type="match status" value="1"/>
</dbReference>
<dbReference type="PANTHER" id="PTHR31900">
    <property type="entry name" value="F-BOX/RNI SUPERFAMILY PROTEIN-RELATED"/>
    <property type="match status" value="1"/>
</dbReference>
<gene>
    <name evidence="2" type="ORF">TAV2_LOCUS17683</name>
</gene>
<feature type="domain" description="FBD" evidence="1">
    <location>
        <begin position="175"/>
        <end position="265"/>
    </location>
</feature>
<accession>A0AAU9SGL1</accession>
<name>A0AAU9SGL1_THLAR</name>
<dbReference type="InterPro" id="IPR050232">
    <property type="entry name" value="FBL13/AtMIF1-like"/>
</dbReference>
<reference evidence="2 3" key="1">
    <citation type="submission" date="2022-03" db="EMBL/GenBank/DDBJ databases">
        <authorList>
            <person name="Nunn A."/>
            <person name="Chopra R."/>
            <person name="Nunn A."/>
            <person name="Contreras Garrido A."/>
        </authorList>
    </citation>
    <scope>NUCLEOTIDE SEQUENCE [LARGE SCALE GENOMIC DNA]</scope>
</reference>
<evidence type="ECO:0000259" key="1">
    <source>
        <dbReference type="SMART" id="SM00579"/>
    </source>
</evidence>
<dbReference type="InterPro" id="IPR006566">
    <property type="entry name" value="FBD"/>
</dbReference>
<proteinExistence type="predicted"/>
<dbReference type="SMART" id="SM00579">
    <property type="entry name" value="FBD"/>
    <property type="match status" value="1"/>
</dbReference>
<dbReference type="AlphaFoldDB" id="A0AAU9SGL1"/>
<protein>
    <recommendedName>
        <fullName evidence="1">FBD domain-containing protein</fullName>
    </recommendedName>
</protein>
<dbReference type="SUPFAM" id="SSF52047">
    <property type="entry name" value="RNI-like"/>
    <property type="match status" value="1"/>
</dbReference>
<organism evidence="2 3">
    <name type="scientific">Thlaspi arvense</name>
    <name type="common">Field penny-cress</name>
    <dbReference type="NCBI Taxonomy" id="13288"/>
    <lineage>
        <taxon>Eukaryota</taxon>
        <taxon>Viridiplantae</taxon>
        <taxon>Streptophyta</taxon>
        <taxon>Embryophyta</taxon>
        <taxon>Tracheophyta</taxon>
        <taxon>Spermatophyta</taxon>
        <taxon>Magnoliopsida</taxon>
        <taxon>eudicotyledons</taxon>
        <taxon>Gunneridae</taxon>
        <taxon>Pentapetalae</taxon>
        <taxon>rosids</taxon>
        <taxon>malvids</taxon>
        <taxon>Brassicales</taxon>
        <taxon>Brassicaceae</taxon>
        <taxon>Thlaspideae</taxon>
        <taxon>Thlaspi</taxon>
    </lineage>
</organism>
<dbReference type="EMBL" id="OU466861">
    <property type="protein sequence ID" value="CAH2065675.1"/>
    <property type="molecule type" value="Genomic_DNA"/>
</dbReference>
<sequence>MQNSSLVCPQQNRFSHALRQAMRTRIPFGRQEFAVEVDAPRLRYINIRGDQSYRFVAKNLSSLFMVDIDTNFYVVPGTSLLIKKGIILNFLSGISNVRHMIISQPTLQALSPYLEQGPIFKFRNLSRLEASFCTVLLQVLPNFLYSFPNLKHLTLYLVYLEDLQPHDLELIIVPWCLLFNLEFFEIKEVITVKKVGTKRGRNGQRNVLKHKKMIWIETVRYILENSLVLKKLILCFSPITNKALDISNELLTFKKRSERCEIFIRLTSR</sequence>
<evidence type="ECO:0000313" key="3">
    <source>
        <dbReference type="Proteomes" id="UP000836841"/>
    </source>
</evidence>
<dbReference type="Proteomes" id="UP000836841">
    <property type="component" value="Chromosome 5"/>
</dbReference>
<dbReference type="Gene3D" id="3.80.10.10">
    <property type="entry name" value="Ribonuclease Inhibitor"/>
    <property type="match status" value="1"/>
</dbReference>
<evidence type="ECO:0000313" key="2">
    <source>
        <dbReference type="EMBL" id="CAH2065675.1"/>
    </source>
</evidence>
<keyword evidence="3" id="KW-1185">Reference proteome</keyword>